<evidence type="ECO:0000259" key="5">
    <source>
        <dbReference type="Pfam" id="PF13193"/>
    </source>
</evidence>
<proteinExistence type="inferred from homology"/>
<dbReference type="InterPro" id="IPR045851">
    <property type="entry name" value="AMP-bd_C_sf"/>
</dbReference>
<comment type="similarity">
    <text evidence="1">Belongs to the ATP-dependent AMP-binding enzyme family.</text>
</comment>
<feature type="region of interest" description="Disordered" evidence="3">
    <location>
        <begin position="258"/>
        <end position="279"/>
    </location>
</feature>
<evidence type="ECO:0000313" key="6">
    <source>
        <dbReference type="EMBL" id="MBB5849703.1"/>
    </source>
</evidence>
<evidence type="ECO:0000256" key="1">
    <source>
        <dbReference type="ARBA" id="ARBA00006432"/>
    </source>
</evidence>
<reference evidence="6 7" key="1">
    <citation type="submission" date="2020-08" db="EMBL/GenBank/DDBJ databases">
        <title>Sequencing the genomes of 1000 actinobacteria strains.</title>
        <authorList>
            <person name="Klenk H.-P."/>
        </authorList>
    </citation>
    <scope>NUCLEOTIDE SEQUENCE [LARGE SCALE GENOMIC DNA]</scope>
    <source>
        <strain evidence="6 7">DSM 17945</strain>
    </source>
</reference>
<evidence type="ECO:0000256" key="3">
    <source>
        <dbReference type="SAM" id="MobiDB-lite"/>
    </source>
</evidence>
<dbReference type="InterPro" id="IPR000873">
    <property type="entry name" value="AMP-dep_synth/lig_dom"/>
</dbReference>
<dbReference type="Pfam" id="PF13193">
    <property type="entry name" value="AMP-binding_C"/>
    <property type="match status" value="1"/>
</dbReference>
<dbReference type="RefSeq" id="WP_184173345.1">
    <property type="nucleotide sequence ID" value="NZ_BAABAG010000006.1"/>
</dbReference>
<evidence type="ECO:0000256" key="2">
    <source>
        <dbReference type="ARBA" id="ARBA00022598"/>
    </source>
</evidence>
<dbReference type="AlphaFoldDB" id="A0A7W9N1D9"/>
<dbReference type="GO" id="GO:0031956">
    <property type="term" value="F:medium-chain fatty acid-CoA ligase activity"/>
    <property type="evidence" value="ECO:0007669"/>
    <property type="project" value="TreeGrafter"/>
</dbReference>
<keyword evidence="7" id="KW-1185">Reference proteome</keyword>
<dbReference type="InterPro" id="IPR042099">
    <property type="entry name" value="ANL_N_sf"/>
</dbReference>
<accession>A0A7W9N1D9</accession>
<protein>
    <submittedName>
        <fullName evidence="6">Acyl-coenzyme A synthetase/AMP-(Fatty) acid ligase</fullName>
    </submittedName>
</protein>
<dbReference type="PANTHER" id="PTHR43201">
    <property type="entry name" value="ACYL-COA SYNTHETASE"/>
    <property type="match status" value="1"/>
</dbReference>
<dbReference type="Gene3D" id="3.40.50.12780">
    <property type="entry name" value="N-terminal domain of ligase-like"/>
    <property type="match status" value="1"/>
</dbReference>
<comment type="caution">
    <text evidence="6">The sequence shown here is derived from an EMBL/GenBank/DDBJ whole genome shotgun (WGS) entry which is preliminary data.</text>
</comment>
<dbReference type="Pfam" id="PF00501">
    <property type="entry name" value="AMP-binding"/>
    <property type="match status" value="1"/>
</dbReference>
<feature type="domain" description="AMP-dependent synthetase/ligase" evidence="4">
    <location>
        <begin position="50"/>
        <end position="260"/>
    </location>
</feature>
<dbReference type="InterPro" id="IPR025110">
    <property type="entry name" value="AMP-bd_C"/>
</dbReference>
<dbReference type="Gene3D" id="3.30.300.30">
    <property type="match status" value="1"/>
</dbReference>
<dbReference type="GO" id="GO:0006631">
    <property type="term" value="P:fatty acid metabolic process"/>
    <property type="evidence" value="ECO:0007669"/>
    <property type="project" value="TreeGrafter"/>
</dbReference>
<feature type="compositionally biased region" description="Low complexity" evidence="3">
    <location>
        <begin position="10"/>
        <end position="22"/>
    </location>
</feature>
<evidence type="ECO:0000259" key="4">
    <source>
        <dbReference type="Pfam" id="PF00501"/>
    </source>
</evidence>
<dbReference type="EMBL" id="JACHMW010000001">
    <property type="protein sequence ID" value="MBB5849703.1"/>
    <property type="molecule type" value="Genomic_DNA"/>
</dbReference>
<feature type="region of interest" description="Disordered" evidence="3">
    <location>
        <begin position="1"/>
        <end position="28"/>
    </location>
</feature>
<sequence length="454" mass="46795">MTLAHPASRPMPATSPATTGATPPDPAARLVPLRDADHAAVLAEAVRVRASGGIPVVGDERWPAALMAAQVEHAAATLRDLAARDPRAAAEIAWAAFTSGSTSRPRVVLRTEASWRAGHRVAADWLGLSPGEELLVAVHPVSSMAVHAASLCGALGARLRVTARARLSAADLAGPAVLDATPSQLVDALDLLDDGAPSTLRVALIGGDRLPAGARDRAAAHGIRVAHFYGSAEASFVAVDLDGAGLRPLPDVRLRIADGADDAGPAGPNTPDPNTPRARTGLLELRSDQLAAPDDSRLSSGAPRWREDGWLTTGDRATWDPDAGVLEVHGRADDVILTAGATAAAADVEAELAAARDGSGRPVASGVLVVGVPDRRLGERVCAVVEPARGQDPEAALQMLKTAARAGLSPAARPRRWVLVDRLERTGSGKIRRVLPDAALPAATRHAAGRQGHA</sequence>
<dbReference type="SUPFAM" id="SSF56801">
    <property type="entry name" value="Acetyl-CoA synthetase-like"/>
    <property type="match status" value="1"/>
</dbReference>
<name>A0A7W9N1D9_9MICC</name>
<dbReference type="PANTHER" id="PTHR43201:SF5">
    <property type="entry name" value="MEDIUM-CHAIN ACYL-COA LIGASE ACSF2, MITOCHONDRIAL"/>
    <property type="match status" value="1"/>
</dbReference>
<keyword evidence="2 6" id="KW-0436">Ligase</keyword>
<feature type="domain" description="AMP-binding enzyme C-terminal" evidence="5">
    <location>
        <begin position="367"/>
        <end position="430"/>
    </location>
</feature>
<gene>
    <name evidence="6" type="ORF">HDA33_002267</name>
</gene>
<evidence type="ECO:0000313" key="7">
    <source>
        <dbReference type="Proteomes" id="UP000567246"/>
    </source>
</evidence>
<organism evidence="6 7">
    <name type="scientific">Micrococcus endophyticus</name>
    <dbReference type="NCBI Taxonomy" id="455343"/>
    <lineage>
        <taxon>Bacteria</taxon>
        <taxon>Bacillati</taxon>
        <taxon>Actinomycetota</taxon>
        <taxon>Actinomycetes</taxon>
        <taxon>Micrococcales</taxon>
        <taxon>Micrococcaceae</taxon>
        <taxon>Micrococcus</taxon>
    </lineage>
</organism>
<dbReference type="Proteomes" id="UP000567246">
    <property type="component" value="Unassembled WGS sequence"/>
</dbReference>